<comment type="caution">
    <text evidence="1">The sequence shown here is derived from an EMBL/GenBank/DDBJ whole genome shotgun (WGS) entry which is preliminary data.</text>
</comment>
<proteinExistence type="predicted"/>
<protein>
    <recommendedName>
        <fullName evidence="3">LacI family transcriptional regulator</fullName>
    </recommendedName>
</protein>
<reference evidence="1 2" key="1">
    <citation type="journal article" date="2015" name="Stand. Genomic Sci.">
        <title>Genomic Encyclopedia of Bacterial and Archaeal Type Strains, Phase III: the genomes of soil and plant-associated and newly described type strains.</title>
        <authorList>
            <person name="Whitman W.B."/>
            <person name="Woyke T."/>
            <person name="Klenk H.P."/>
            <person name="Zhou Y."/>
            <person name="Lilburn T.G."/>
            <person name="Beck B.J."/>
            <person name="De Vos P."/>
            <person name="Vandamme P."/>
            <person name="Eisen J.A."/>
            <person name="Garrity G."/>
            <person name="Hugenholtz P."/>
            <person name="Kyrpides N.C."/>
        </authorList>
    </citation>
    <scope>NUCLEOTIDE SEQUENCE [LARGE SCALE GENOMIC DNA]</scope>
    <source>
        <strain evidence="1 2">CGMCC 1.5364</strain>
    </source>
</reference>
<name>A0A562NAJ4_9RHOB</name>
<dbReference type="AlphaFoldDB" id="A0A562NAJ4"/>
<keyword evidence="2" id="KW-1185">Reference proteome</keyword>
<dbReference type="SUPFAM" id="SSF109709">
    <property type="entry name" value="KorB DNA-binding domain-like"/>
    <property type="match status" value="1"/>
</dbReference>
<accession>A0A562NAJ4</accession>
<dbReference type="EMBL" id="VLKU01000015">
    <property type="protein sequence ID" value="TWI29222.1"/>
    <property type="molecule type" value="Genomic_DNA"/>
</dbReference>
<organism evidence="1 2">
    <name type="scientific">Paracoccus sulfuroxidans</name>
    <dbReference type="NCBI Taxonomy" id="384678"/>
    <lineage>
        <taxon>Bacteria</taxon>
        <taxon>Pseudomonadati</taxon>
        <taxon>Pseudomonadota</taxon>
        <taxon>Alphaproteobacteria</taxon>
        <taxon>Rhodobacterales</taxon>
        <taxon>Paracoccaceae</taxon>
        <taxon>Paracoccus</taxon>
    </lineage>
</organism>
<evidence type="ECO:0000313" key="1">
    <source>
        <dbReference type="EMBL" id="TWI29222.1"/>
    </source>
</evidence>
<sequence>MTRGMTIPETVTIHVPFRVIKRGGRKEMVWPSNMPDGAPLPRKPNAALVKALARAFRWQRMLESGQFTTMSELANRENIAPTYMTRVMRLSLLSPAMVDTILDGRLSHTVTLADLLRHVPAEWDVQETRYCITG</sequence>
<dbReference type="Proteomes" id="UP000316225">
    <property type="component" value="Unassembled WGS sequence"/>
</dbReference>
<evidence type="ECO:0008006" key="3">
    <source>
        <dbReference type="Google" id="ProtNLM"/>
    </source>
</evidence>
<dbReference type="OrthoDB" id="1550462at2"/>
<gene>
    <name evidence="1" type="ORF">IQ24_03701</name>
</gene>
<evidence type="ECO:0000313" key="2">
    <source>
        <dbReference type="Proteomes" id="UP000316225"/>
    </source>
</evidence>